<evidence type="ECO:0000313" key="5">
    <source>
        <dbReference type="Proteomes" id="UP000756860"/>
    </source>
</evidence>
<proteinExistence type="inferred from homology"/>
<feature type="domain" description="MmgE/PrpD C-terminal" evidence="3">
    <location>
        <begin position="259"/>
        <end position="422"/>
    </location>
</feature>
<dbReference type="InterPro" id="IPR042188">
    <property type="entry name" value="MmgE/PrpD_sf_2"/>
</dbReference>
<sequence length="448" mass="47725">MSISGEHTLALSLAQRVLDIRTAPLGDAAVRKVRQHLLDGIASAFIGCRSSVFEDIAAGIVPKWGGALPRGEDCAMAWAFAINGSVSEDGSREGACHPAAVVVPVILAFGEGKSPETIDRAMVAGYDVMIRLARAGNPHFARKGFHGTAVTAPFGAAATLAQLRGYDLATTSHALCLAALGGSGLMAAFKNGGTQPVQVGWSVRNGVEAALLAEKGHGGYGNVLEEGFFPAYLEKGLHESVMAPLEKEYAIEGCYLKPYPGCRHMHASLEAFSTIVEQQGIGHGEIAGVRVGTYRIALETGIKNVKKRGDAYFNIPYAIAARAVLGVATYDSFDERHFADPDIARLTSLVAESVDPDIESRYPRQRGSRVEVELADGRTFSHSVSYPLGEPEAPLSLAVTRAKFVSCTDGYLSDDEREAVLRRVEGCPDEPAGADFCGVLSRRLFCDR</sequence>
<dbReference type="PANTHER" id="PTHR16943:SF8">
    <property type="entry name" value="2-METHYLCITRATE DEHYDRATASE"/>
    <property type="match status" value="1"/>
</dbReference>
<dbReference type="InterPro" id="IPR045337">
    <property type="entry name" value="MmgE_PrpD_C"/>
</dbReference>
<evidence type="ECO:0000313" key="4">
    <source>
        <dbReference type="EMBL" id="MBT0653483.1"/>
    </source>
</evidence>
<dbReference type="Pfam" id="PF03972">
    <property type="entry name" value="MmgE_PrpD_N"/>
    <property type="match status" value="1"/>
</dbReference>
<comment type="similarity">
    <text evidence="1">Belongs to the PrpD family.</text>
</comment>
<dbReference type="EMBL" id="JAHCVK010000003">
    <property type="protein sequence ID" value="MBT0653483.1"/>
    <property type="molecule type" value="Genomic_DNA"/>
</dbReference>
<evidence type="ECO:0000259" key="3">
    <source>
        <dbReference type="Pfam" id="PF19305"/>
    </source>
</evidence>
<keyword evidence="5" id="KW-1185">Reference proteome</keyword>
<dbReference type="RefSeq" id="WP_214175476.1">
    <property type="nucleotide sequence ID" value="NZ_JAHCVK010000003.1"/>
</dbReference>
<gene>
    <name evidence="4" type="ORF">KI810_10485</name>
</gene>
<dbReference type="InterPro" id="IPR045336">
    <property type="entry name" value="MmgE_PrpD_N"/>
</dbReference>
<reference evidence="4 5" key="1">
    <citation type="submission" date="2021-05" db="EMBL/GenBank/DDBJ databases">
        <title>The draft genome of Geobacter luticola JCM 17780.</title>
        <authorList>
            <person name="Xu Z."/>
            <person name="Masuda Y."/>
            <person name="Itoh H."/>
            <person name="Senoo K."/>
        </authorList>
    </citation>
    <scope>NUCLEOTIDE SEQUENCE [LARGE SCALE GENOMIC DNA]</scope>
    <source>
        <strain evidence="4 5">JCM 17780</strain>
    </source>
</reference>
<evidence type="ECO:0000259" key="2">
    <source>
        <dbReference type="Pfam" id="PF03972"/>
    </source>
</evidence>
<dbReference type="InterPro" id="IPR036148">
    <property type="entry name" value="MmgE/PrpD_sf"/>
</dbReference>
<evidence type="ECO:0000256" key="1">
    <source>
        <dbReference type="ARBA" id="ARBA00006174"/>
    </source>
</evidence>
<name>A0ABS5SDN8_9BACT</name>
<dbReference type="Gene3D" id="3.30.1330.120">
    <property type="entry name" value="2-methylcitrate dehydratase PrpD"/>
    <property type="match status" value="1"/>
</dbReference>
<comment type="caution">
    <text evidence="4">The sequence shown here is derived from an EMBL/GenBank/DDBJ whole genome shotgun (WGS) entry which is preliminary data.</text>
</comment>
<dbReference type="Proteomes" id="UP000756860">
    <property type="component" value="Unassembled WGS sequence"/>
</dbReference>
<dbReference type="PANTHER" id="PTHR16943">
    <property type="entry name" value="2-METHYLCITRATE DEHYDRATASE-RELATED"/>
    <property type="match status" value="1"/>
</dbReference>
<dbReference type="SUPFAM" id="SSF103378">
    <property type="entry name" value="2-methylcitrate dehydratase PrpD"/>
    <property type="match status" value="1"/>
</dbReference>
<accession>A0ABS5SDN8</accession>
<feature type="domain" description="MmgE/PrpD N-terminal" evidence="2">
    <location>
        <begin position="12"/>
        <end position="234"/>
    </location>
</feature>
<dbReference type="Pfam" id="PF19305">
    <property type="entry name" value="MmgE_PrpD_C"/>
    <property type="match status" value="1"/>
</dbReference>
<dbReference type="InterPro" id="IPR042183">
    <property type="entry name" value="MmgE/PrpD_sf_1"/>
</dbReference>
<dbReference type="InterPro" id="IPR005656">
    <property type="entry name" value="MmgE_PrpD"/>
</dbReference>
<organism evidence="4 5">
    <name type="scientific">Geomobilimonas luticola</name>
    <dbReference type="NCBI Taxonomy" id="1114878"/>
    <lineage>
        <taxon>Bacteria</taxon>
        <taxon>Pseudomonadati</taxon>
        <taxon>Thermodesulfobacteriota</taxon>
        <taxon>Desulfuromonadia</taxon>
        <taxon>Geobacterales</taxon>
        <taxon>Geobacteraceae</taxon>
        <taxon>Geomobilimonas</taxon>
    </lineage>
</organism>
<dbReference type="Gene3D" id="1.10.4100.10">
    <property type="entry name" value="2-methylcitrate dehydratase PrpD"/>
    <property type="match status" value="1"/>
</dbReference>
<protein>
    <submittedName>
        <fullName evidence="4">MmgE/PrpD family protein</fullName>
    </submittedName>
</protein>